<gene>
    <name evidence="1" type="ORF">GDO86_017305</name>
</gene>
<dbReference type="Gene3D" id="1.20.890.10">
    <property type="entry name" value="cAMP-dependent protein kinase regulatory subunit, dimerization-anchoring domain"/>
    <property type="match status" value="1"/>
</dbReference>
<organism evidence="1 2">
    <name type="scientific">Hymenochirus boettgeri</name>
    <name type="common">Congo dwarf clawed frog</name>
    <dbReference type="NCBI Taxonomy" id="247094"/>
    <lineage>
        <taxon>Eukaryota</taxon>
        <taxon>Metazoa</taxon>
        <taxon>Chordata</taxon>
        <taxon>Craniata</taxon>
        <taxon>Vertebrata</taxon>
        <taxon>Euteleostomi</taxon>
        <taxon>Amphibia</taxon>
        <taxon>Batrachia</taxon>
        <taxon>Anura</taxon>
        <taxon>Pipoidea</taxon>
        <taxon>Pipidae</taxon>
        <taxon>Pipinae</taxon>
        <taxon>Hymenochirus</taxon>
    </lineage>
</organism>
<evidence type="ECO:0000313" key="2">
    <source>
        <dbReference type="Proteomes" id="UP000812440"/>
    </source>
</evidence>
<sequence length="205" mass="24370">MLNQQVSAKQNSSMDDYSEIFTKDTLQDSQLSYHKTCPPKKYLEKYVFPVLLPGMAEMLIEAEKEKCFQRRRTKFIACDFLTQWLYNKNPRRKDEQCTDFFDIPFVQDWLKDHPRPPIPLSLLISEEEAALIIQSFWRGYQVRCDPEVQELRQWQKELRETNHINVKVQEFWARQESKEKVTPWSSTMLEEIAKNKSIPNSTGLS</sequence>
<protein>
    <recommendedName>
        <fullName evidence="3">IQ motif containing K</fullName>
    </recommendedName>
</protein>
<accession>A0A8T2IPM1</accession>
<comment type="caution">
    <text evidence="1">The sequence shown here is derived from an EMBL/GenBank/DDBJ whole genome shotgun (WGS) entry which is preliminary data.</text>
</comment>
<evidence type="ECO:0000313" key="1">
    <source>
        <dbReference type="EMBL" id="KAG8432984.1"/>
    </source>
</evidence>
<dbReference type="PANTHER" id="PTHR34927">
    <property type="entry name" value="IQ DOMAIN-CONTAINING PROTEIN K"/>
    <property type="match status" value="1"/>
</dbReference>
<dbReference type="EMBL" id="JAACNH010000009">
    <property type="protein sequence ID" value="KAG8432984.1"/>
    <property type="molecule type" value="Genomic_DNA"/>
</dbReference>
<dbReference type="Gene3D" id="1.20.5.190">
    <property type="match status" value="1"/>
</dbReference>
<evidence type="ECO:0008006" key="3">
    <source>
        <dbReference type="Google" id="ProtNLM"/>
    </source>
</evidence>
<dbReference type="CDD" id="cd22969">
    <property type="entry name" value="DD_IQCK"/>
    <property type="match status" value="1"/>
</dbReference>
<dbReference type="AlphaFoldDB" id="A0A8T2IPM1"/>
<dbReference type="Pfam" id="PF00612">
    <property type="entry name" value="IQ"/>
    <property type="match status" value="1"/>
</dbReference>
<dbReference type="InterPro" id="IPR000048">
    <property type="entry name" value="IQ_motif_EF-hand-BS"/>
</dbReference>
<reference evidence="1" key="1">
    <citation type="thesis" date="2020" institute="ProQuest LLC" country="789 East Eisenhower Parkway, Ann Arbor, MI, USA">
        <title>Comparative Genomics and Chromosome Evolution.</title>
        <authorList>
            <person name="Mudd A.B."/>
        </authorList>
    </citation>
    <scope>NUCLEOTIDE SEQUENCE</scope>
    <source>
        <strain evidence="1">Female2</strain>
        <tissue evidence="1">Blood</tissue>
    </source>
</reference>
<dbReference type="OrthoDB" id="2155538at2759"/>
<dbReference type="PROSITE" id="PS50096">
    <property type="entry name" value="IQ"/>
    <property type="match status" value="1"/>
</dbReference>
<dbReference type="PANTHER" id="PTHR34927:SF1">
    <property type="entry name" value="IQ DOMAIN-CONTAINING PROTEIN K"/>
    <property type="match status" value="1"/>
</dbReference>
<dbReference type="Proteomes" id="UP000812440">
    <property type="component" value="Chromosome 9"/>
</dbReference>
<name>A0A8T2IPM1_9PIPI</name>
<dbReference type="InterPro" id="IPR043408">
    <property type="entry name" value="IQCK"/>
</dbReference>
<proteinExistence type="predicted"/>
<keyword evidence="2" id="KW-1185">Reference proteome</keyword>